<keyword evidence="7" id="KW-0245">EGF-like domain</keyword>
<keyword evidence="8" id="KW-0479">Metal-binding</keyword>
<evidence type="ECO:0000259" key="11">
    <source>
        <dbReference type="PROSITE" id="PS50026"/>
    </source>
</evidence>
<dbReference type="PANTHER" id="PTHR11905">
    <property type="entry name" value="ADAM A DISINTEGRIN AND METALLOPROTEASE DOMAIN"/>
    <property type="match status" value="1"/>
</dbReference>
<dbReference type="SUPFAM" id="SSF55486">
    <property type="entry name" value="Metalloproteases ('zincins'), catalytic domain"/>
    <property type="match status" value="1"/>
</dbReference>
<evidence type="ECO:0000256" key="5">
    <source>
        <dbReference type="ARBA" id="ARBA00023157"/>
    </source>
</evidence>
<evidence type="ECO:0000313" key="14">
    <source>
        <dbReference type="EMBL" id="MBN3289552.1"/>
    </source>
</evidence>
<dbReference type="PROSITE" id="PS50215">
    <property type="entry name" value="ADAM_MEPRO"/>
    <property type="match status" value="1"/>
</dbReference>
<keyword evidence="3 10" id="KW-1133">Transmembrane helix</keyword>
<gene>
    <name evidence="14" type="primary">Adam9</name>
    <name evidence="14" type="ORF">GTO92_0012183</name>
</gene>
<feature type="region of interest" description="Disordered" evidence="9">
    <location>
        <begin position="1465"/>
        <end position="1486"/>
    </location>
</feature>
<dbReference type="CDD" id="cd04269">
    <property type="entry name" value="ZnMc_adamalysin_II_like"/>
    <property type="match status" value="1"/>
</dbReference>
<comment type="subcellular location">
    <subcellularLocation>
        <location evidence="1">Membrane</location>
        <topology evidence="1">Single-pass type I membrane protein</topology>
    </subcellularLocation>
</comment>
<evidence type="ECO:0000256" key="8">
    <source>
        <dbReference type="PROSITE-ProRule" id="PRU00276"/>
    </source>
</evidence>
<dbReference type="InterPro" id="IPR019384">
    <property type="entry name" value="FHIP"/>
</dbReference>
<dbReference type="SMART" id="SM00050">
    <property type="entry name" value="DISIN"/>
    <property type="match status" value="1"/>
</dbReference>
<feature type="non-terminal residue" evidence="14">
    <location>
        <position position="1524"/>
    </location>
</feature>
<evidence type="ECO:0000313" key="15">
    <source>
        <dbReference type="Proteomes" id="UP001166052"/>
    </source>
</evidence>
<dbReference type="SUPFAM" id="SSF57552">
    <property type="entry name" value="Blood coagulation inhibitor (disintegrin)"/>
    <property type="match status" value="1"/>
</dbReference>
<evidence type="ECO:0000256" key="3">
    <source>
        <dbReference type="ARBA" id="ARBA00022989"/>
    </source>
</evidence>
<dbReference type="InterPro" id="IPR006586">
    <property type="entry name" value="ADAM_Cys-rich"/>
</dbReference>
<protein>
    <submittedName>
        <fullName evidence="14">ADAM9 protein</fullName>
    </submittedName>
</protein>
<comment type="caution">
    <text evidence="14">The sequence shown here is derived from an EMBL/GenBank/DDBJ whole genome shotgun (WGS) entry which is preliminary data.</text>
</comment>
<evidence type="ECO:0000259" key="12">
    <source>
        <dbReference type="PROSITE" id="PS50214"/>
    </source>
</evidence>
<evidence type="ECO:0000256" key="9">
    <source>
        <dbReference type="SAM" id="MobiDB-lite"/>
    </source>
</evidence>
<organism evidence="14 15">
    <name type="scientific">Polypterus senegalus</name>
    <name type="common">Senegal bichir</name>
    <dbReference type="NCBI Taxonomy" id="55291"/>
    <lineage>
        <taxon>Eukaryota</taxon>
        <taxon>Metazoa</taxon>
        <taxon>Chordata</taxon>
        <taxon>Craniata</taxon>
        <taxon>Vertebrata</taxon>
        <taxon>Euteleostomi</taxon>
        <taxon>Actinopterygii</taxon>
        <taxon>Polypteriformes</taxon>
        <taxon>Polypteridae</taxon>
        <taxon>Polypterus</taxon>
    </lineage>
</organism>
<evidence type="ECO:0000256" key="7">
    <source>
        <dbReference type="PROSITE-ProRule" id="PRU00076"/>
    </source>
</evidence>
<dbReference type="SMART" id="SM00608">
    <property type="entry name" value="ACR"/>
    <property type="match status" value="1"/>
</dbReference>
<dbReference type="InterPro" id="IPR000742">
    <property type="entry name" value="EGF"/>
</dbReference>
<feature type="domain" description="Disintegrin" evidence="12">
    <location>
        <begin position="1144"/>
        <end position="1231"/>
    </location>
</feature>
<dbReference type="Proteomes" id="UP001166052">
    <property type="component" value="Unassembled WGS sequence"/>
</dbReference>
<proteinExistence type="predicted"/>
<dbReference type="InterPro" id="IPR001590">
    <property type="entry name" value="Peptidase_M12B"/>
</dbReference>
<reference evidence="14" key="1">
    <citation type="journal article" date="2021" name="Cell">
        <title>Tracing the genetic footprints of vertebrate landing in non-teleost ray-finned fishes.</title>
        <authorList>
            <person name="Bi X."/>
            <person name="Wang K."/>
            <person name="Yang L."/>
            <person name="Pan H."/>
            <person name="Jiang H."/>
            <person name="Wei Q."/>
            <person name="Fang M."/>
            <person name="Yu H."/>
            <person name="Zhu C."/>
            <person name="Cai Y."/>
            <person name="He Y."/>
            <person name="Gan X."/>
            <person name="Zeng H."/>
            <person name="Yu D."/>
            <person name="Zhu Y."/>
            <person name="Jiang H."/>
            <person name="Qiu Q."/>
            <person name="Yang H."/>
            <person name="Zhang Y.E."/>
            <person name="Wang W."/>
            <person name="Zhu M."/>
            <person name="He S."/>
            <person name="Zhang G."/>
        </authorList>
    </citation>
    <scope>NUCLEOTIDE SEQUENCE</scope>
    <source>
        <strain evidence="14">Bchr_001</strain>
    </source>
</reference>
<feature type="transmembrane region" description="Helical" evidence="10">
    <location>
        <begin position="1430"/>
        <end position="1449"/>
    </location>
</feature>
<dbReference type="PROSITE" id="PS50214">
    <property type="entry name" value="DISINTEGRIN_2"/>
    <property type="match status" value="1"/>
</dbReference>
<keyword evidence="2 10" id="KW-0812">Transmembrane</keyword>
<sequence>MDMLNKLTALFQQALETREPTVNLQDSFIEHWKGITTYYVETTDESQPAKKTDIPWRLKQMLDILVYEEKQQESEEMGPCMEYLLQHKILETLCTLGKAEYPPGMQQQVLVFFSRLLAQIRQPFLHIVTVYRPVQKLIRLCGITPGAQTEREEAMFLNMICTKLKQDPRLFTYILEDICQHKDKSNSFTTDNGAHARDINMFAEDASSPSQVSSVTAEHSAMKMDITAQSDAVGSPDTANAYSLSLSKKAETNLVRALIKLIKSKKNKIALKAYETLLILVSIPKCEIATYLCENTALCTLLTDWLCELYNRIPSSVDPVDAETVEKVIWRSYFSKACTKDGDSFQGKEHLEAFLFCVDFCDQVMKEAHTVMGLTLAKAIHQKWLMKHLQPQLFQMSEAGMLIATIFLLLFLRQISSAAMLEETVLFLLGNQKEPELPGVIEDHALRTRLVEHCDHISDEISLATMKLFEELLQKPHKDIVHNLVLRNLQDRGYIARNSTWGQEDKYVLDADQMEDTEELEEDPFFTDMYPTNEFVSHPVLPSFPKQKPESSVGHVPVKDIVNSFLCLVPQEARTSHHVQEAEFESYIHDAKSLFEACSAYSLPWGWPLLLKPLELCHPDREFYEGHFLKVMFNRLSQILDQVIGELMQRIQHIPTFSEKLLLVRKQLMGLEPETILKVAAMMEWQRSLDTVIGRWGPSLVPSNNHRLLSLSRNVTINLWHTAQHGSSVGKVDIDCFVHTIHECYKEGTRTVLNVYQKLQCLNWIFPQTLNLSSYEIITPKLIRRDRQHVESSVPLQVSYIIEAEGREYTIHLKKNEELLSRDFTIFTYAKNGTLISSQPDMQKHCYYQGFVEGIPGSAAAFSICSGLRGILSTVKTTYGIEPLDLSVAFKHLIYRLENVRSESFTCGTSHAGHKTETLGSIAHPIKTDLLRKKRDILPQTHYVELFLVVDKDRYDYKNKNQTAVREEMVQLANYLDNIYIALNIRIVLVGLEIWTNQNQISVDGGAGEVLGRFVQWREKTLVSRRRHDSAQLILKRSFGGTAGMAFVGTVCSRSHGGGINAFTNNNLESFASIVAHELGHNLGMNHDDGRSCPCAVQACIMNSGATGSRNFSTCSENDFENLILNNGGNCLLNIPHPNEAYSPPYCGNKLVDVGEECDCGTLKECEKDPCCEAGTCKLKKGAQCAYGVCCKNCQFMPGGTVCRERSNECDLPEYCNGTSQLCQPDAYVQNGHQCKSGSAYCYNGVCQHYEGQCQKLFGAKAKVAPEICFKDSNVKGDRFGNCGFQANGYKKCESRNVMCGKLQCENVDGVNTLFGIQPILMKIFFGSITCSGVDFRLGSDVPDPGMVNEGTKCEEGKVCMNYQCVNASILQYDCNVQEKCHGHGVCNNNKNCHCDKAWAPPHCDISGYGGSSDSGPTYNDKDTSVRDGLLVFFFLILPLLVLGLFVFFRRNELKRRFCRKRSQARKTPSAVNAGKPSPSASNNIVKDGAVSSKTASASETSASATRIAYKCSLLGHVGAAQIV</sequence>
<feature type="disulfide bond" evidence="6">
    <location>
        <begin position="1203"/>
        <end position="1223"/>
    </location>
</feature>
<keyword evidence="4 10" id="KW-0472">Membrane</keyword>
<evidence type="ECO:0000259" key="13">
    <source>
        <dbReference type="PROSITE" id="PS50215"/>
    </source>
</evidence>
<feature type="binding site" evidence="8">
    <location>
        <position position="1077"/>
    </location>
    <ligand>
        <name>Zn(2+)</name>
        <dbReference type="ChEBI" id="CHEBI:29105"/>
        <note>catalytic</note>
    </ligand>
</feature>
<evidence type="ECO:0000256" key="10">
    <source>
        <dbReference type="SAM" id="Phobius"/>
    </source>
</evidence>
<comment type="caution">
    <text evidence="7">Lacks conserved residue(s) required for the propagation of feature annotation.</text>
</comment>
<dbReference type="Pfam" id="PF10257">
    <property type="entry name" value="RAI16-like"/>
    <property type="match status" value="1"/>
</dbReference>
<feature type="domain" description="Peptidase M12B" evidence="13">
    <location>
        <begin position="942"/>
        <end position="1136"/>
    </location>
</feature>
<keyword evidence="5 7" id="KW-1015">Disulfide bond</keyword>
<feature type="disulfide bond" evidence="8">
    <location>
        <begin position="1095"/>
        <end position="1100"/>
    </location>
</feature>
<dbReference type="Pfam" id="PF08516">
    <property type="entry name" value="ADAM_CR"/>
    <property type="match status" value="1"/>
</dbReference>
<dbReference type="InterPro" id="IPR036436">
    <property type="entry name" value="Disintegrin_dom_sf"/>
</dbReference>
<dbReference type="Pfam" id="PF00200">
    <property type="entry name" value="Disintegrin"/>
    <property type="match status" value="1"/>
</dbReference>
<evidence type="ECO:0000256" key="1">
    <source>
        <dbReference type="ARBA" id="ARBA00004479"/>
    </source>
</evidence>
<keyword evidence="15" id="KW-1185">Reference proteome</keyword>
<accession>A0ABS2YU98</accession>
<feature type="binding site" evidence="8">
    <location>
        <position position="1081"/>
    </location>
    <ligand>
        <name>Zn(2+)</name>
        <dbReference type="ChEBI" id="CHEBI:29105"/>
        <note>catalytic</note>
    </ligand>
</feature>
<keyword evidence="8" id="KW-0862">Zinc</keyword>
<feature type="domain" description="EGF-like" evidence="11">
    <location>
        <begin position="1371"/>
        <end position="1405"/>
    </location>
</feature>
<evidence type="ECO:0000256" key="6">
    <source>
        <dbReference type="PROSITE-ProRule" id="PRU00068"/>
    </source>
</evidence>
<dbReference type="PROSITE" id="PS00427">
    <property type="entry name" value="DISINTEGRIN_1"/>
    <property type="match status" value="1"/>
</dbReference>
<dbReference type="InterPro" id="IPR001762">
    <property type="entry name" value="Disintegrin_dom"/>
</dbReference>
<dbReference type="InterPro" id="IPR034027">
    <property type="entry name" value="Reprolysin_adamalysin"/>
</dbReference>
<dbReference type="Pfam" id="PF01421">
    <property type="entry name" value="Reprolysin"/>
    <property type="match status" value="1"/>
</dbReference>
<dbReference type="InterPro" id="IPR018358">
    <property type="entry name" value="Disintegrin_CS"/>
</dbReference>
<dbReference type="Pfam" id="PF01562">
    <property type="entry name" value="Pep_M12B_propep"/>
    <property type="match status" value="1"/>
</dbReference>
<feature type="disulfide bond" evidence="7">
    <location>
        <begin position="1395"/>
        <end position="1404"/>
    </location>
</feature>
<dbReference type="Gene3D" id="4.10.70.10">
    <property type="entry name" value="Disintegrin domain"/>
    <property type="match status" value="1"/>
</dbReference>
<dbReference type="EMBL" id="JAAWVN010003672">
    <property type="protein sequence ID" value="MBN3289552.1"/>
    <property type="molecule type" value="Genomic_DNA"/>
</dbReference>
<feature type="binding site" evidence="8">
    <location>
        <position position="1087"/>
    </location>
    <ligand>
        <name>Zn(2+)</name>
        <dbReference type="ChEBI" id="CHEBI:29105"/>
        <note>catalytic</note>
    </ligand>
</feature>
<dbReference type="InterPro" id="IPR024079">
    <property type="entry name" value="MetalloPept_cat_dom_sf"/>
</dbReference>
<dbReference type="Gene3D" id="3.40.390.10">
    <property type="entry name" value="Collagenase (Catalytic Domain)"/>
    <property type="match status" value="1"/>
</dbReference>
<dbReference type="InterPro" id="IPR002870">
    <property type="entry name" value="Peptidase_M12B_N"/>
</dbReference>
<feature type="non-terminal residue" evidence="14">
    <location>
        <position position="1"/>
    </location>
</feature>
<dbReference type="PROSITE" id="PS50026">
    <property type="entry name" value="EGF_3"/>
    <property type="match status" value="1"/>
</dbReference>
<feature type="active site" evidence="8">
    <location>
        <position position="1078"/>
    </location>
</feature>
<evidence type="ECO:0000256" key="4">
    <source>
        <dbReference type="ARBA" id="ARBA00023136"/>
    </source>
</evidence>
<dbReference type="PANTHER" id="PTHR11905:SF136">
    <property type="entry name" value="DISINTEGRIN AND METALLOPROTEINASE DOMAIN-CONTAINING PROTEIN 9"/>
    <property type="match status" value="1"/>
</dbReference>
<evidence type="ECO:0000256" key="2">
    <source>
        <dbReference type="ARBA" id="ARBA00022692"/>
    </source>
</evidence>
<name>A0ABS2YU98_POLSE</name>